<comment type="caution">
    <text evidence="1">The sequence shown here is derived from an EMBL/GenBank/DDBJ whole genome shotgun (WGS) entry which is preliminary data.</text>
</comment>
<accession>A0A1S2NCY3</accession>
<dbReference type="EMBL" id="JRYB01000001">
    <property type="protein sequence ID" value="OIJ42839.1"/>
    <property type="molecule type" value="Genomic_DNA"/>
</dbReference>
<dbReference type="RefSeq" id="WP_071361778.1">
    <property type="nucleotide sequence ID" value="NZ_JRYB01000001.1"/>
</dbReference>
<gene>
    <name evidence="1" type="ORF">LO55_2643</name>
</gene>
<sequence>MPENFNDLVDLAMQQPGRTAMRPVVEKEILHYDIFYSLDRAGLLNDLVFQGGTSLRLCRGSNRFSEDLDFAGGRDFTSQKMQAIKACIEKHLGGRYGLLVEVKEPKEMAALPDYENVRVDKWQVSVETSPERRDLPRQRIKLEIANVPAYTRELVPLRQNYDFLLGYGQLLVNAESIDEVLADKVVAFPASVKNIRYRDIWDIAWLVQQGAALEPSLVERKVADYHIDGYVGLLDDAIARLPGLVDGKPFVEQMTRFIDADTIARTLGDARFSVYLKSTVSQVLGAMTAHLHGEQGALAHGFRM</sequence>
<evidence type="ECO:0000313" key="2">
    <source>
        <dbReference type="Proteomes" id="UP000180246"/>
    </source>
</evidence>
<proteinExistence type="predicted"/>
<dbReference type="Proteomes" id="UP000180246">
    <property type="component" value="Unassembled WGS sequence"/>
</dbReference>
<dbReference type="Gene3D" id="3.10.450.620">
    <property type="entry name" value="JHP933, nucleotidyltransferase-like core domain"/>
    <property type="match status" value="1"/>
</dbReference>
<evidence type="ECO:0000313" key="1">
    <source>
        <dbReference type="EMBL" id="OIJ42839.1"/>
    </source>
</evidence>
<dbReference type="Pfam" id="PF08843">
    <property type="entry name" value="AbiEii"/>
    <property type="match status" value="1"/>
</dbReference>
<organism evidence="1 2">
    <name type="scientific">Massilia timonae</name>
    <dbReference type="NCBI Taxonomy" id="47229"/>
    <lineage>
        <taxon>Bacteria</taxon>
        <taxon>Pseudomonadati</taxon>
        <taxon>Pseudomonadota</taxon>
        <taxon>Betaproteobacteria</taxon>
        <taxon>Burkholderiales</taxon>
        <taxon>Oxalobacteraceae</taxon>
        <taxon>Telluria group</taxon>
        <taxon>Massilia</taxon>
    </lineage>
</organism>
<evidence type="ECO:0008006" key="3">
    <source>
        <dbReference type="Google" id="ProtNLM"/>
    </source>
</evidence>
<dbReference type="InterPro" id="IPR014942">
    <property type="entry name" value="AbiEii"/>
</dbReference>
<name>A0A1S2NCY3_9BURK</name>
<protein>
    <recommendedName>
        <fullName evidence="3">Nucleotidyl transferase AbiEii/AbiGii toxin family protein</fullName>
    </recommendedName>
</protein>
<dbReference type="AlphaFoldDB" id="A0A1S2NCY3"/>
<reference evidence="1 2" key="1">
    <citation type="submission" date="2014-10" db="EMBL/GenBank/DDBJ databases">
        <authorList>
            <person name="Seo M.-J."/>
            <person name="Seok Y.J."/>
            <person name="Cha I.-T."/>
        </authorList>
    </citation>
    <scope>NUCLEOTIDE SEQUENCE [LARGE SCALE GENOMIC DNA]</scope>
    <source>
        <strain evidence="1 2">NEU</strain>
    </source>
</reference>